<accession>A0A8R1TQE1</accession>
<proteinExistence type="predicted"/>
<sequence length="62" mass="7156">MDIHNPTIRTSVALSDYFSMHCAAVATCGYMDFVSRQFGTFSLKRDSMIDPCARRFRILFTR</sequence>
<dbReference type="EnsemblMetazoa" id="OVOC2404.1">
    <property type="protein sequence ID" value="OVOC2404.1"/>
    <property type="gene ID" value="WBGene00239213"/>
</dbReference>
<dbReference type="AlphaFoldDB" id="A0A8R1TQE1"/>
<dbReference type="Proteomes" id="UP000024404">
    <property type="component" value="Unassembled WGS sequence"/>
</dbReference>
<evidence type="ECO:0000313" key="2">
    <source>
        <dbReference type="Proteomes" id="UP000024404"/>
    </source>
</evidence>
<evidence type="ECO:0000313" key="1">
    <source>
        <dbReference type="EnsemblMetazoa" id="OVOC2404.1"/>
    </source>
</evidence>
<dbReference type="EMBL" id="CMVM020000073">
    <property type="status" value="NOT_ANNOTATED_CDS"/>
    <property type="molecule type" value="Genomic_DNA"/>
</dbReference>
<name>A0A8R1TQE1_ONCVO</name>
<keyword evidence="2" id="KW-1185">Reference proteome</keyword>
<reference evidence="2" key="1">
    <citation type="submission" date="2013-10" db="EMBL/GenBank/DDBJ databases">
        <title>Genome sequencing of Onchocerca volvulus.</title>
        <authorList>
            <person name="Cotton J."/>
            <person name="Tsai J."/>
            <person name="Stanley E."/>
            <person name="Tracey A."/>
            <person name="Holroyd N."/>
            <person name="Lustigman S."/>
            <person name="Berriman M."/>
        </authorList>
    </citation>
    <scope>NUCLEOTIDE SEQUENCE</scope>
</reference>
<organism evidence="1 2">
    <name type="scientific">Onchocerca volvulus</name>
    <dbReference type="NCBI Taxonomy" id="6282"/>
    <lineage>
        <taxon>Eukaryota</taxon>
        <taxon>Metazoa</taxon>
        <taxon>Ecdysozoa</taxon>
        <taxon>Nematoda</taxon>
        <taxon>Chromadorea</taxon>
        <taxon>Rhabditida</taxon>
        <taxon>Spirurina</taxon>
        <taxon>Spiruromorpha</taxon>
        <taxon>Filarioidea</taxon>
        <taxon>Onchocercidae</taxon>
        <taxon>Onchocerca</taxon>
    </lineage>
</organism>
<protein>
    <submittedName>
        <fullName evidence="1">Uncharacterized protein</fullName>
    </submittedName>
</protein>
<reference evidence="1" key="2">
    <citation type="submission" date="2022-06" db="UniProtKB">
        <authorList>
            <consortium name="EnsemblMetazoa"/>
        </authorList>
    </citation>
    <scope>IDENTIFICATION</scope>
</reference>